<comment type="function">
    <text evidence="1">A possible function for this protein is to guide the assembly of the membrane sector of the ATPase enzyme complex.</text>
</comment>
<dbReference type="Proteomes" id="UP000199541">
    <property type="component" value="Unassembled WGS sequence"/>
</dbReference>
<feature type="transmembrane region" description="Helical" evidence="2">
    <location>
        <begin position="41"/>
        <end position="63"/>
    </location>
</feature>
<reference evidence="3 4" key="1">
    <citation type="submission" date="2016-10" db="EMBL/GenBank/DDBJ databases">
        <authorList>
            <person name="Varghese N."/>
            <person name="Submissions S."/>
        </authorList>
    </citation>
    <scope>NUCLEOTIDE SEQUENCE [LARGE SCALE GENOMIC DNA]</scope>
    <source>
        <strain evidence="3 4">DSM 24802</strain>
    </source>
</reference>
<dbReference type="EMBL" id="FNOB01000012">
    <property type="protein sequence ID" value="SDX24555.1"/>
    <property type="molecule type" value="Genomic_DNA"/>
</dbReference>
<dbReference type="InterPro" id="IPR016989">
    <property type="entry name" value="Atp1_alphaprobac"/>
</dbReference>
<organism evidence="3 4">
    <name type="scientific">Allgaiera indica</name>
    <dbReference type="NCBI Taxonomy" id="765699"/>
    <lineage>
        <taxon>Bacteria</taxon>
        <taxon>Pseudomonadati</taxon>
        <taxon>Pseudomonadota</taxon>
        <taxon>Alphaproteobacteria</taxon>
        <taxon>Rhodobacterales</taxon>
        <taxon>Paracoccaceae</taxon>
        <taxon>Allgaiera</taxon>
    </lineage>
</organism>
<evidence type="ECO:0000256" key="2">
    <source>
        <dbReference type="SAM" id="Phobius"/>
    </source>
</evidence>
<keyword evidence="1" id="KW-0813">Transport</keyword>
<comment type="similarity">
    <text evidence="1">Belongs to the bacterial AtpI family.</text>
</comment>
<comment type="caution">
    <text evidence="3">The sequence shown here is derived from an EMBL/GenBank/DDBJ whole genome shotgun (WGS) entry which is preliminary data.</text>
</comment>
<evidence type="ECO:0000313" key="4">
    <source>
        <dbReference type="Proteomes" id="UP000199541"/>
    </source>
</evidence>
<dbReference type="InterPro" id="IPR032820">
    <property type="entry name" value="ATPase_put"/>
</dbReference>
<sequence>MADPADEDRVKRLEERIAEAKRAATPKPKPRIETNLGQANYAWRMVTELVAGLGIGFVIGYALDAWLGTKPLFLVVFILLGFAAGVNVMLRTAKEMQKEAEKPAEREEG</sequence>
<dbReference type="RefSeq" id="WP_035846453.1">
    <property type="nucleotide sequence ID" value="NZ_BNAB01000012.1"/>
</dbReference>
<accession>A0A1H3A4N6</accession>
<keyword evidence="1 2" id="KW-0472">Membrane</keyword>
<gene>
    <name evidence="3" type="ORF">SAMN05444006_11286</name>
</gene>
<evidence type="ECO:0000256" key="1">
    <source>
        <dbReference type="PIRNR" id="PIRNR032126"/>
    </source>
</evidence>
<dbReference type="PIRSF" id="PIRSF032126">
    <property type="entry name" value="F0F1_ATP_synthase_subunit_I"/>
    <property type="match status" value="1"/>
</dbReference>
<keyword evidence="4" id="KW-1185">Reference proteome</keyword>
<feature type="transmembrane region" description="Helical" evidence="2">
    <location>
        <begin position="69"/>
        <end position="90"/>
    </location>
</feature>
<keyword evidence="2" id="KW-1133">Transmembrane helix</keyword>
<evidence type="ECO:0000313" key="3">
    <source>
        <dbReference type="EMBL" id="SDX24555.1"/>
    </source>
</evidence>
<keyword evidence="2" id="KW-0812">Transmembrane</keyword>
<keyword evidence="1" id="KW-0406">Ion transport</keyword>
<protein>
    <recommendedName>
        <fullName evidence="1">ATP synthase protein I</fullName>
    </recommendedName>
</protein>
<dbReference type="Pfam" id="PF09527">
    <property type="entry name" value="ATPase_gene1"/>
    <property type="match status" value="1"/>
</dbReference>
<name>A0A1H3A4N6_9RHOB</name>
<proteinExistence type="inferred from homology"/>
<keyword evidence="1" id="KW-0375">Hydrogen ion transport</keyword>